<dbReference type="SUPFAM" id="SSF52172">
    <property type="entry name" value="CheY-like"/>
    <property type="match status" value="1"/>
</dbReference>
<dbReference type="Gene3D" id="3.30.70.270">
    <property type="match status" value="1"/>
</dbReference>
<dbReference type="PANTHER" id="PTHR33121:SF71">
    <property type="entry name" value="OXYGEN SENSOR PROTEIN DOSP"/>
    <property type="match status" value="1"/>
</dbReference>
<dbReference type="InterPro" id="IPR001633">
    <property type="entry name" value="EAL_dom"/>
</dbReference>
<keyword evidence="8" id="KW-1185">Reference proteome</keyword>
<dbReference type="CDD" id="cd01948">
    <property type="entry name" value="EAL"/>
    <property type="match status" value="1"/>
</dbReference>
<dbReference type="PROSITE" id="PS50110">
    <property type="entry name" value="RESPONSE_REGULATORY"/>
    <property type="match status" value="1"/>
</dbReference>
<dbReference type="AlphaFoldDB" id="A0A7R6PPA7"/>
<dbReference type="Proteomes" id="UP000595332">
    <property type="component" value="Chromosome"/>
</dbReference>
<dbReference type="Pfam" id="PF00990">
    <property type="entry name" value="GGDEF"/>
    <property type="match status" value="1"/>
</dbReference>
<dbReference type="EMBL" id="AP014546">
    <property type="protein sequence ID" value="BBB30132.1"/>
    <property type="molecule type" value="Genomic_DNA"/>
</dbReference>
<dbReference type="Gene3D" id="3.40.50.2300">
    <property type="match status" value="1"/>
</dbReference>
<dbReference type="EC" id="3.1.4.52" evidence="1"/>
<dbReference type="InterPro" id="IPR043128">
    <property type="entry name" value="Rev_trsase/Diguanyl_cyclase"/>
</dbReference>
<evidence type="ECO:0000259" key="4">
    <source>
        <dbReference type="PROSITE" id="PS50110"/>
    </source>
</evidence>
<dbReference type="Pfam" id="PF00563">
    <property type="entry name" value="EAL"/>
    <property type="match status" value="1"/>
</dbReference>
<sequence>MNEICLGSREFNSDVLDVSENEVLTDSLIMMVDDEPIMIDLIQAFLEDAGYGDFLGQSDSKCAVDLVTKRKPDVLLLDLVMPDVTGFMVLEALRGMEQTKHLPIIVLTSSSDGATKLKALELGATDFLAKPVDPSELVLRVRNILTVKAYQDQLAYYDALTGLPNRKLFLERLTIAVDASQVGNEQLAVIVIHLNTFKAINDSYGPKVGDDVLRESAIRLQRCLSALKMSGTLHNQDPLKIISKVSGDEFSILLSYELSDDELSYIAERLIKTFEDPFTIDKHSLYISISLGIAMSQRDGDDADIVLKNASYAAHHSHDETTGQLQFYSKEANQHLQERLQMQQDLTKAIKEKEFYLVFQPQVDAFTGQVKGAETLLRWARPDKNFVSPAVFVPIAEQSGLMEEIGSWVLLSACRQAASWQQQGMSDVSISINVSSQQFSSDNFVQFVGQCLQETKVHPASVVIEMTESLAMSDIDKTHTTLKQLQALGLKVSVDDFGTGYSSLSYLKSFPLDELKIDKAFVDGLPGNKGDQAITSAIITMAKKLNFLVVAEGVENQDQADYLAIAGCDLFQGYHFARPLEVDAFKTFYERHR</sequence>
<dbReference type="SMART" id="SM00052">
    <property type="entry name" value="EAL"/>
    <property type="match status" value="1"/>
</dbReference>
<keyword evidence="2" id="KW-0973">c-di-GMP</keyword>
<dbReference type="Pfam" id="PF00072">
    <property type="entry name" value="Response_reg"/>
    <property type="match status" value="1"/>
</dbReference>
<evidence type="ECO:0000259" key="6">
    <source>
        <dbReference type="PROSITE" id="PS50887"/>
    </source>
</evidence>
<reference evidence="7 8" key="1">
    <citation type="journal article" date="2008" name="Int. J. Syst. Evol. Microbiol.">
        <title>Neptunomonas japonica sp. nov., an Osedax japonicus symbiont-like bacterium isolated from sediment adjacent to sperm whale carcasses off Kagoshima, Japan.</title>
        <authorList>
            <person name="Miyazaki M."/>
            <person name="Nogi Y."/>
            <person name="Fujiwara Y."/>
            <person name="Kawato M."/>
            <person name="Kubokawa K."/>
            <person name="Horikoshi K."/>
        </authorList>
    </citation>
    <scope>NUCLEOTIDE SEQUENCE [LARGE SCALE GENOMIC DNA]</scope>
    <source>
        <strain evidence="7 8">JAMM 1380</strain>
    </source>
</reference>
<feature type="modified residue" description="4-aspartylphosphate" evidence="3">
    <location>
        <position position="78"/>
    </location>
</feature>
<evidence type="ECO:0000259" key="5">
    <source>
        <dbReference type="PROSITE" id="PS50883"/>
    </source>
</evidence>
<evidence type="ECO:0000256" key="3">
    <source>
        <dbReference type="PROSITE-ProRule" id="PRU00169"/>
    </source>
</evidence>
<gene>
    <name evidence="7" type="ORF">NEJAP_2184</name>
</gene>
<dbReference type="InterPro" id="IPR029787">
    <property type="entry name" value="Nucleotide_cyclase"/>
</dbReference>
<dbReference type="PROSITE" id="PS50887">
    <property type="entry name" value="GGDEF"/>
    <property type="match status" value="1"/>
</dbReference>
<dbReference type="SMART" id="SM00267">
    <property type="entry name" value="GGDEF"/>
    <property type="match status" value="1"/>
</dbReference>
<name>A0A7R6PPA7_9GAMM</name>
<organism evidence="7 8">
    <name type="scientific">Neptunomonas japonica JAMM 1380</name>
    <dbReference type="NCBI Taxonomy" id="1441457"/>
    <lineage>
        <taxon>Bacteria</taxon>
        <taxon>Pseudomonadati</taxon>
        <taxon>Pseudomonadota</taxon>
        <taxon>Gammaproteobacteria</taxon>
        <taxon>Oceanospirillales</taxon>
        <taxon>Oceanospirillaceae</taxon>
        <taxon>Neptunomonas</taxon>
    </lineage>
</organism>
<proteinExistence type="predicted"/>
<dbReference type="InterPro" id="IPR001789">
    <property type="entry name" value="Sig_transdc_resp-reg_receiver"/>
</dbReference>
<dbReference type="InterPro" id="IPR011006">
    <property type="entry name" value="CheY-like_superfamily"/>
</dbReference>
<dbReference type="PANTHER" id="PTHR33121">
    <property type="entry name" value="CYCLIC DI-GMP PHOSPHODIESTERASE PDEF"/>
    <property type="match status" value="1"/>
</dbReference>
<dbReference type="InterPro" id="IPR035919">
    <property type="entry name" value="EAL_sf"/>
</dbReference>
<dbReference type="InterPro" id="IPR050706">
    <property type="entry name" value="Cyclic-di-GMP_PDE-like"/>
</dbReference>
<dbReference type="KEGG" id="njp:NEJAP_2184"/>
<dbReference type="CDD" id="cd01949">
    <property type="entry name" value="GGDEF"/>
    <property type="match status" value="1"/>
</dbReference>
<feature type="domain" description="Response regulatory" evidence="4">
    <location>
        <begin position="28"/>
        <end position="145"/>
    </location>
</feature>
<dbReference type="SMART" id="SM00448">
    <property type="entry name" value="REC"/>
    <property type="match status" value="1"/>
</dbReference>
<dbReference type="FunFam" id="3.20.20.450:FF:000001">
    <property type="entry name" value="Cyclic di-GMP phosphodiesterase yahA"/>
    <property type="match status" value="1"/>
</dbReference>
<dbReference type="GO" id="GO:0071111">
    <property type="term" value="F:cyclic-guanylate-specific phosphodiesterase activity"/>
    <property type="evidence" value="ECO:0007669"/>
    <property type="project" value="UniProtKB-EC"/>
</dbReference>
<dbReference type="SUPFAM" id="SSF141868">
    <property type="entry name" value="EAL domain-like"/>
    <property type="match status" value="1"/>
</dbReference>
<evidence type="ECO:0000313" key="7">
    <source>
        <dbReference type="EMBL" id="BBB30132.1"/>
    </source>
</evidence>
<feature type="domain" description="EAL" evidence="5">
    <location>
        <begin position="339"/>
        <end position="593"/>
    </location>
</feature>
<keyword evidence="3" id="KW-0597">Phosphoprotein</keyword>
<evidence type="ECO:0000256" key="2">
    <source>
        <dbReference type="ARBA" id="ARBA00022636"/>
    </source>
</evidence>
<dbReference type="RefSeq" id="WP_236590902.1">
    <property type="nucleotide sequence ID" value="NZ_AP014546.1"/>
</dbReference>
<evidence type="ECO:0000256" key="1">
    <source>
        <dbReference type="ARBA" id="ARBA00012282"/>
    </source>
</evidence>
<protein>
    <recommendedName>
        <fullName evidence="1">cyclic-guanylate-specific phosphodiesterase</fullName>
        <ecNumber evidence="1">3.1.4.52</ecNumber>
    </recommendedName>
</protein>
<dbReference type="GO" id="GO:0000160">
    <property type="term" value="P:phosphorelay signal transduction system"/>
    <property type="evidence" value="ECO:0007669"/>
    <property type="project" value="InterPro"/>
</dbReference>
<dbReference type="InterPro" id="IPR000160">
    <property type="entry name" value="GGDEF_dom"/>
</dbReference>
<dbReference type="SUPFAM" id="SSF55073">
    <property type="entry name" value="Nucleotide cyclase"/>
    <property type="match status" value="1"/>
</dbReference>
<accession>A0A7R6PPA7</accession>
<evidence type="ECO:0000313" key="8">
    <source>
        <dbReference type="Proteomes" id="UP000595332"/>
    </source>
</evidence>
<dbReference type="PROSITE" id="PS50883">
    <property type="entry name" value="EAL"/>
    <property type="match status" value="1"/>
</dbReference>
<dbReference type="Gene3D" id="3.20.20.450">
    <property type="entry name" value="EAL domain"/>
    <property type="match status" value="1"/>
</dbReference>
<dbReference type="NCBIfam" id="TIGR00254">
    <property type="entry name" value="GGDEF"/>
    <property type="match status" value="1"/>
</dbReference>
<feature type="domain" description="GGDEF" evidence="6">
    <location>
        <begin position="185"/>
        <end position="330"/>
    </location>
</feature>